<dbReference type="EMBL" id="JADIMI010000070">
    <property type="protein sequence ID" value="MBO8452688.1"/>
    <property type="molecule type" value="Genomic_DNA"/>
</dbReference>
<feature type="site" description="Interaction with DNA" evidence="8">
    <location>
        <position position="33"/>
    </location>
</feature>
<dbReference type="InterPro" id="IPR025589">
    <property type="entry name" value="Toprim_C_rpt"/>
</dbReference>
<comment type="catalytic activity">
    <reaction evidence="1 8">
        <text>ATP-independent breakage of single-stranded DNA, followed by passage and rejoining.</text>
        <dbReference type="EC" id="5.6.2.1"/>
    </reaction>
</comment>
<evidence type="ECO:0000256" key="8">
    <source>
        <dbReference type="HAMAP-Rule" id="MF_00952"/>
    </source>
</evidence>
<dbReference type="PANTHER" id="PTHR42785:SF1">
    <property type="entry name" value="DNA TOPOISOMERASE"/>
    <property type="match status" value="1"/>
</dbReference>
<comment type="caution">
    <text evidence="11">The sequence shown here is derived from an EMBL/GenBank/DDBJ whole genome shotgun (WGS) entry which is preliminary data.</text>
</comment>
<evidence type="ECO:0000259" key="9">
    <source>
        <dbReference type="PROSITE" id="PS50880"/>
    </source>
</evidence>
<dbReference type="GO" id="GO:0006265">
    <property type="term" value="P:DNA topological change"/>
    <property type="evidence" value="ECO:0007669"/>
    <property type="project" value="UniProtKB-UniRule"/>
</dbReference>
<feature type="region of interest" description="Interaction with DNA" evidence="8">
    <location>
        <begin position="163"/>
        <end position="168"/>
    </location>
</feature>
<dbReference type="Gene3D" id="2.70.20.10">
    <property type="entry name" value="Topoisomerase I, domain 3"/>
    <property type="match status" value="1"/>
</dbReference>
<dbReference type="InterPro" id="IPR013826">
    <property type="entry name" value="Topo_IA_cen_sub3"/>
</dbReference>
<dbReference type="Gene3D" id="3.40.50.140">
    <property type="match status" value="1"/>
</dbReference>
<evidence type="ECO:0000259" key="10">
    <source>
        <dbReference type="PROSITE" id="PS52039"/>
    </source>
</evidence>
<organism evidence="11 12">
    <name type="scientific">Candidatus Cryptobacteroides intestinavium</name>
    <dbReference type="NCBI Taxonomy" id="2840766"/>
    <lineage>
        <taxon>Bacteria</taxon>
        <taxon>Pseudomonadati</taxon>
        <taxon>Bacteroidota</taxon>
        <taxon>Bacteroidia</taxon>
        <taxon>Bacteroidales</taxon>
        <taxon>Candidatus Cryptobacteroides</taxon>
    </lineage>
</organism>
<dbReference type="SMART" id="SM00493">
    <property type="entry name" value="TOPRIM"/>
    <property type="match status" value="1"/>
</dbReference>
<feature type="site" description="Interaction with DNA" evidence="8">
    <location>
        <position position="140"/>
    </location>
</feature>
<feature type="site" description="Interaction with DNA" evidence="8">
    <location>
        <position position="477"/>
    </location>
</feature>
<dbReference type="SMART" id="SM00437">
    <property type="entry name" value="TOP1Ac"/>
    <property type="match status" value="1"/>
</dbReference>
<dbReference type="CDD" id="cd00186">
    <property type="entry name" value="TOP1Ac"/>
    <property type="match status" value="1"/>
</dbReference>
<feature type="active site" description="O-(5'-phospho-DNA)-tyrosine intermediate" evidence="8">
    <location>
        <position position="287"/>
    </location>
</feature>
<dbReference type="GO" id="GO:0003917">
    <property type="term" value="F:DNA topoisomerase type I (single strand cut, ATP-independent) activity"/>
    <property type="evidence" value="ECO:0007669"/>
    <property type="project" value="UniProtKB-UniRule"/>
</dbReference>
<evidence type="ECO:0000256" key="5">
    <source>
        <dbReference type="ARBA" id="ARBA00023029"/>
    </source>
</evidence>
<dbReference type="PANTHER" id="PTHR42785">
    <property type="entry name" value="DNA TOPOISOMERASE, TYPE IA, CORE"/>
    <property type="match status" value="1"/>
</dbReference>
<comment type="subunit">
    <text evidence="8">Monomer.</text>
</comment>
<evidence type="ECO:0000256" key="6">
    <source>
        <dbReference type="ARBA" id="ARBA00023125"/>
    </source>
</evidence>
<dbReference type="InterPro" id="IPR006171">
    <property type="entry name" value="TOPRIM_dom"/>
</dbReference>
<reference evidence="11" key="2">
    <citation type="journal article" date="2021" name="PeerJ">
        <title>Extensive microbial diversity within the chicken gut microbiome revealed by metagenomics and culture.</title>
        <authorList>
            <person name="Gilroy R."/>
            <person name="Ravi A."/>
            <person name="Getino M."/>
            <person name="Pursley I."/>
            <person name="Horton D.L."/>
            <person name="Alikhan N.F."/>
            <person name="Baker D."/>
            <person name="Gharbi K."/>
            <person name="Hall N."/>
            <person name="Watson M."/>
            <person name="Adriaenssens E.M."/>
            <person name="Foster-Nyarko E."/>
            <person name="Jarju S."/>
            <person name="Secka A."/>
            <person name="Antonio M."/>
            <person name="Oren A."/>
            <person name="Chaudhuri R.R."/>
            <person name="La Ragione R."/>
            <person name="Hildebrand F."/>
            <person name="Pallen M.J."/>
        </authorList>
    </citation>
    <scope>NUCLEOTIDE SEQUENCE</scope>
    <source>
        <strain evidence="11">B1-20833</strain>
    </source>
</reference>
<dbReference type="HAMAP" id="MF_00952">
    <property type="entry name" value="Topoisom_1_prok"/>
    <property type="match status" value="1"/>
</dbReference>
<feature type="site" description="Interaction with DNA" evidence="8">
    <location>
        <position position="143"/>
    </location>
</feature>
<keyword evidence="3" id="KW-0479">Metal-binding</keyword>
<dbReference type="SUPFAM" id="SSF56712">
    <property type="entry name" value="Prokaryotic type I DNA topoisomerase"/>
    <property type="match status" value="1"/>
</dbReference>
<sequence>MEGNLVIVESPAKARTIQKFLGNDFVVKSSMGHIRDLHDNSLSIDVEHGFKPEYVVPDDKKKIVADLKKAAKAAATVWLASDEDREGEAISWHLFDTLGLKKENTRRIVFHEITKTAIMNAIESPRDIDMNLVDAQQARRILDRLVGFELSPVLWRKIQPKLSAGRVQSVALRLVVDREREIMAFRKEQYYKVEAVFHPEGTADNVTVKAVLDTRFPDIDSARAFLEKCIGAVFSISDIDQKDGTRTPPSPFTTSLLQQEASRRLRMSVSRTMSIAQKLYEEGHITYMRTDSTNLSSLALNAAEKYICENFGKEYHKRRQYRTKAKGAQEAHEAIRPTFIEHTDIEGTPEEKRLYELIWKRTVASQMADAKVCRTDIKVASDRAGERFEVQATKVLFDGFLKLYIESTDENDSEDEVLLPDLKVGDLMYDRQIDAECRFTSAPARYSEASLVKKLEELGIGRPSTYAPTISTLTKGRGYITIGDKEGEKISVTNLSLKDGRISSVSKTETFGAEKRRLLPQEIGMIVTDFLVEHFGAILDYGFTADVEKEFDLIAEGKEQWNSIISAFYNPFHENVEKTLNNREYSHISRDLGPDPKDGLPLVAKYGQYGPYVQKGEGENRTYASLAPGQLIESITPEEASRLFDLPRTVGQYKGLDIICTKGRFGPYLKYDGKNISLPKGTDPVNVGLETCINLIEASQNKPAPAIIAEFADGIQVIDGNYGPYIKQNGSNYRIPKGTDASTLTEEACKEIIANGKPTGKKYRKR</sequence>
<protein>
    <recommendedName>
        <fullName evidence="8">DNA topoisomerase 1</fullName>
        <ecNumber evidence="8">5.6.2.1</ecNumber>
    </recommendedName>
    <alternativeName>
        <fullName evidence="8">DNA topoisomerase I</fullName>
    </alternativeName>
</protein>
<dbReference type="SMART" id="SM00436">
    <property type="entry name" value="TOP1Bc"/>
    <property type="match status" value="1"/>
</dbReference>
<dbReference type="Gene3D" id="1.10.460.10">
    <property type="entry name" value="Topoisomerase I, domain 2"/>
    <property type="match status" value="2"/>
</dbReference>
<dbReference type="GO" id="GO:0046872">
    <property type="term" value="F:metal ion binding"/>
    <property type="evidence" value="ECO:0007669"/>
    <property type="project" value="UniProtKB-KW"/>
</dbReference>
<dbReference type="Pfam" id="PF01131">
    <property type="entry name" value="Topoisom_bac"/>
    <property type="match status" value="1"/>
</dbReference>
<dbReference type="NCBIfam" id="TIGR01051">
    <property type="entry name" value="topA_bact"/>
    <property type="match status" value="1"/>
</dbReference>
<reference evidence="11" key="1">
    <citation type="submission" date="2020-10" db="EMBL/GenBank/DDBJ databases">
        <authorList>
            <person name="Gilroy R."/>
        </authorList>
    </citation>
    <scope>NUCLEOTIDE SEQUENCE</scope>
    <source>
        <strain evidence="11">B1-20833</strain>
    </source>
</reference>
<accession>A0A9D9HIP5</accession>
<dbReference type="Proteomes" id="UP000823661">
    <property type="component" value="Unassembled WGS sequence"/>
</dbReference>
<dbReference type="PROSITE" id="PS00396">
    <property type="entry name" value="TOPO_IA_1"/>
    <property type="match status" value="1"/>
</dbReference>
<feature type="site" description="Interaction with DNA" evidence="8">
    <location>
        <position position="289"/>
    </location>
</feature>
<gene>
    <name evidence="8 11" type="primary">topA</name>
    <name evidence="11" type="ORF">IAC06_07390</name>
</gene>
<keyword evidence="4" id="KW-0460">Magnesium</keyword>
<dbReference type="CDD" id="cd03363">
    <property type="entry name" value="TOPRIM_TopoIA_TopoI"/>
    <property type="match status" value="1"/>
</dbReference>
<dbReference type="InterPro" id="IPR003601">
    <property type="entry name" value="Topo_IA_2"/>
</dbReference>
<evidence type="ECO:0000256" key="1">
    <source>
        <dbReference type="ARBA" id="ARBA00000213"/>
    </source>
</evidence>
<dbReference type="InterPro" id="IPR013824">
    <property type="entry name" value="Topo_IA_cen_sub1"/>
</dbReference>
<evidence type="ECO:0000313" key="12">
    <source>
        <dbReference type="Proteomes" id="UP000823661"/>
    </source>
</evidence>
<dbReference type="InterPro" id="IPR003602">
    <property type="entry name" value="Topo_IA_DNA-bd_dom"/>
</dbReference>
<feature type="domain" description="Toprim" evidence="9">
    <location>
        <begin position="3"/>
        <end position="113"/>
    </location>
</feature>
<evidence type="ECO:0000313" key="11">
    <source>
        <dbReference type="EMBL" id="MBO8452688.1"/>
    </source>
</evidence>
<evidence type="ECO:0000256" key="7">
    <source>
        <dbReference type="ARBA" id="ARBA00023235"/>
    </source>
</evidence>
<dbReference type="Pfam" id="PF01751">
    <property type="entry name" value="Toprim"/>
    <property type="match status" value="1"/>
</dbReference>
<dbReference type="PROSITE" id="PS52039">
    <property type="entry name" value="TOPO_IA_2"/>
    <property type="match status" value="1"/>
</dbReference>
<dbReference type="InterPro" id="IPR005733">
    <property type="entry name" value="TopoI_bac-type"/>
</dbReference>
<comment type="caution">
    <text evidence="8">Lacks conserved residue(s) required for the propagation of feature annotation.</text>
</comment>
<dbReference type="InterPro" id="IPR013825">
    <property type="entry name" value="Topo_IA_cen_sub2"/>
</dbReference>
<dbReference type="InterPro" id="IPR023406">
    <property type="entry name" value="Topo_IA_AS"/>
</dbReference>
<dbReference type="EC" id="5.6.2.1" evidence="8"/>
<comment type="function">
    <text evidence="8">Releases the supercoiling and torsional tension of DNA, which is introduced during the DNA replication and transcription, by transiently cleaving and rejoining one strand of the DNA duplex. Introduces a single-strand break via transesterification at a target site in duplex DNA. The scissile phosphodiester is attacked by the catalytic tyrosine of the enzyme, resulting in the formation of a DNA-(5'-phosphotyrosyl)-enzyme intermediate and the expulsion of a 3'-OH DNA strand. The free DNA strand then undergoes passage around the unbroken strand, thus removing DNA supercoils. Finally, in the religation step, the DNA 3'-OH attacks the covalent intermediate to expel the active-site tyrosine and restore the DNA phosphodiester backbone.</text>
</comment>
<dbReference type="InterPro" id="IPR023405">
    <property type="entry name" value="Topo_IA_core_domain"/>
</dbReference>
<keyword evidence="5 8" id="KW-0799">Topoisomerase</keyword>
<proteinExistence type="inferred from homology"/>
<comment type="similarity">
    <text evidence="2 8">Belongs to the type IA topoisomerase family.</text>
</comment>
<dbReference type="InterPro" id="IPR000380">
    <property type="entry name" value="Topo_IA"/>
</dbReference>
<keyword evidence="6 8" id="KW-0238">DNA-binding</keyword>
<feature type="site" description="Interaction with DNA" evidence="8">
    <location>
        <position position="139"/>
    </location>
</feature>
<dbReference type="Pfam" id="PF13368">
    <property type="entry name" value="Toprim_C_rpt"/>
    <property type="match status" value="3"/>
</dbReference>
<dbReference type="Gene3D" id="1.10.290.10">
    <property type="entry name" value="Topoisomerase I, domain 4"/>
    <property type="match status" value="1"/>
</dbReference>
<dbReference type="InterPro" id="IPR028612">
    <property type="entry name" value="Topoisom_1_IA"/>
</dbReference>
<dbReference type="InterPro" id="IPR013497">
    <property type="entry name" value="Topo_IA_cen"/>
</dbReference>
<evidence type="ECO:0000256" key="2">
    <source>
        <dbReference type="ARBA" id="ARBA00009446"/>
    </source>
</evidence>
<keyword evidence="7 8" id="KW-0413">Isomerase</keyword>
<dbReference type="GO" id="GO:0003677">
    <property type="term" value="F:DNA binding"/>
    <property type="evidence" value="ECO:0007669"/>
    <property type="project" value="UniProtKB-KW"/>
</dbReference>
<dbReference type="InterPro" id="IPR034149">
    <property type="entry name" value="TOPRIM_TopoI"/>
</dbReference>
<feature type="site" description="Interaction with DNA" evidence="8">
    <location>
        <position position="155"/>
    </location>
</feature>
<dbReference type="PROSITE" id="PS50880">
    <property type="entry name" value="TOPRIM"/>
    <property type="match status" value="1"/>
</dbReference>
<evidence type="ECO:0000256" key="4">
    <source>
        <dbReference type="ARBA" id="ARBA00022842"/>
    </source>
</evidence>
<feature type="domain" description="Topo IA-type catalytic" evidence="10">
    <location>
        <begin position="129"/>
        <end position="576"/>
    </location>
</feature>
<dbReference type="AlphaFoldDB" id="A0A9D9HIP5"/>
<name>A0A9D9HIP5_9BACT</name>
<evidence type="ECO:0000256" key="3">
    <source>
        <dbReference type="ARBA" id="ARBA00022723"/>
    </source>
</evidence>
<dbReference type="PRINTS" id="PR00417">
    <property type="entry name" value="PRTPISMRASEI"/>
</dbReference>